<evidence type="ECO:0000256" key="1">
    <source>
        <dbReference type="ARBA" id="ARBA00001933"/>
    </source>
</evidence>
<gene>
    <name evidence="5" type="ORF">A3I24_02735</name>
</gene>
<reference evidence="5 6" key="1">
    <citation type="journal article" date="2016" name="Nat. Commun.">
        <title>Thousands of microbial genomes shed light on interconnected biogeochemical processes in an aquifer system.</title>
        <authorList>
            <person name="Anantharaman K."/>
            <person name="Brown C.T."/>
            <person name="Hug L.A."/>
            <person name="Sharon I."/>
            <person name="Castelle C.J."/>
            <person name="Probst A.J."/>
            <person name="Thomas B.C."/>
            <person name="Singh A."/>
            <person name="Wilkins M.J."/>
            <person name="Karaoz U."/>
            <person name="Brodie E.L."/>
            <person name="Williams K.H."/>
            <person name="Hubbard S.S."/>
            <person name="Banfield J.F."/>
        </authorList>
    </citation>
    <scope>NUCLEOTIDE SEQUENCE [LARGE SCALE GENOMIC DNA]</scope>
</reference>
<dbReference type="PANTHER" id="PTHR30244">
    <property type="entry name" value="TRANSAMINASE"/>
    <property type="match status" value="1"/>
</dbReference>
<organism evidence="5 6">
    <name type="scientific">Candidatus Harrisonbacteria bacterium RIFCSPLOWO2_02_FULL_41_13b</name>
    <dbReference type="NCBI Taxonomy" id="1798409"/>
    <lineage>
        <taxon>Bacteria</taxon>
        <taxon>Candidatus Harrisoniibacteriota</taxon>
    </lineage>
</organism>
<dbReference type="Gene3D" id="3.90.1150.10">
    <property type="entry name" value="Aspartate Aminotransferase, domain 1"/>
    <property type="match status" value="1"/>
</dbReference>
<dbReference type="InterPro" id="IPR015424">
    <property type="entry name" value="PyrdxlP-dep_Trfase"/>
</dbReference>
<keyword evidence="2 4" id="KW-0663">Pyridoxal phosphate</keyword>
<evidence type="ECO:0000256" key="3">
    <source>
        <dbReference type="ARBA" id="ARBA00037999"/>
    </source>
</evidence>
<comment type="caution">
    <text evidence="5">The sequence shown here is derived from an EMBL/GenBank/DDBJ whole genome shotgun (WGS) entry which is preliminary data.</text>
</comment>
<dbReference type="GO" id="GO:0000271">
    <property type="term" value="P:polysaccharide biosynthetic process"/>
    <property type="evidence" value="ECO:0007669"/>
    <property type="project" value="TreeGrafter"/>
</dbReference>
<dbReference type="EMBL" id="MHJL01000030">
    <property type="protein sequence ID" value="OGY67072.1"/>
    <property type="molecule type" value="Genomic_DNA"/>
</dbReference>
<dbReference type="CDD" id="cd00616">
    <property type="entry name" value="AHBA_syn"/>
    <property type="match status" value="1"/>
</dbReference>
<name>A0A1G1ZRA5_9BACT</name>
<dbReference type="PANTHER" id="PTHR30244:SF34">
    <property type="entry name" value="DTDP-4-AMINO-4,6-DIDEOXYGALACTOSE TRANSAMINASE"/>
    <property type="match status" value="1"/>
</dbReference>
<dbReference type="AlphaFoldDB" id="A0A1G1ZRA5"/>
<dbReference type="InterPro" id="IPR015421">
    <property type="entry name" value="PyrdxlP-dep_Trfase_major"/>
</dbReference>
<proteinExistence type="inferred from homology"/>
<dbReference type="GO" id="GO:0030170">
    <property type="term" value="F:pyridoxal phosphate binding"/>
    <property type="evidence" value="ECO:0007669"/>
    <property type="project" value="TreeGrafter"/>
</dbReference>
<dbReference type="Gene3D" id="3.40.640.10">
    <property type="entry name" value="Type I PLP-dependent aspartate aminotransferase-like (Major domain)"/>
    <property type="match status" value="1"/>
</dbReference>
<evidence type="ECO:0000256" key="2">
    <source>
        <dbReference type="ARBA" id="ARBA00022898"/>
    </source>
</evidence>
<sequence length="444" mass="50520">MQEKIKNLIYTLVREYYKEKFGSQKFVPGETHIPASGKSFGDEELVKMTEAVLDGWWTEGRFAAEFESSLAKFLGVKNCITTNSGSSANLLAVSALTSVHLGKRRLNPGDEVITIAAGFPTTINPLILHRLVPVFVDIDLHTFNIDVDKMKKMVSKKTKAVFMPHNLGNPFNLDEVRKLCRKHKLWLIEDCCDALGSKYRGRQVGSFGDLSTFSFYAAHHITTGEGGAVATNNAKLAAIVRSFRDWGREYWFRTGEDKKQDKGLGAAKRGKLPADYEAKFIFSEIGYNLRLTDMQAALGVVQLGKLKGFIEHRKDLYKRLRKEVAPFGKFFSFQEAEKNSDPSWFGFLITLKSGCPFTRKEFVDYLHGKNIGTRMLLAGNLTKQPYMQTYKVPFRKDDLKNTDYVLKNSFWIGVHPGIDQPRFVYMSQVLREFLDKKLEIKMKK</sequence>
<dbReference type="SUPFAM" id="SSF53383">
    <property type="entry name" value="PLP-dependent transferases"/>
    <property type="match status" value="1"/>
</dbReference>
<dbReference type="NCBIfam" id="NF011936">
    <property type="entry name" value="PRK15407.1"/>
    <property type="match status" value="1"/>
</dbReference>
<evidence type="ECO:0000256" key="4">
    <source>
        <dbReference type="RuleBase" id="RU004508"/>
    </source>
</evidence>
<protein>
    <submittedName>
        <fullName evidence="5">Lipopolysaccharide biosynthesis protein RfbH</fullName>
    </submittedName>
</protein>
<evidence type="ECO:0000313" key="6">
    <source>
        <dbReference type="Proteomes" id="UP000177690"/>
    </source>
</evidence>
<dbReference type="GO" id="GO:0008483">
    <property type="term" value="F:transaminase activity"/>
    <property type="evidence" value="ECO:0007669"/>
    <property type="project" value="TreeGrafter"/>
</dbReference>
<comment type="similarity">
    <text evidence="3 4">Belongs to the DegT/DnrJ/EryC1 family.</text>
</comment>
<dbReference type="FunFam" id="3.40.640.10:FF:000079">
    <property type="entry name" value="LPS biosynthesis protein"/>
    <property type="match status" value="1"/>
</dbReference>
<dbReference type="InterPro" id="IPR015422">
    <property type="entry name" value="PyrdxlP-dep_Trfase_small"/>
</dbReference>
<dbReference type="InterPro" id="IPR000653">
    <property type="entry name" value="DegT/StrS_aminotransferase"/>
</dbReference>
<dbReference type="Proteomes" id="UP000177690">
    <property type="component" value="Unassembled WGS sequence"/>
</dbReference>
<dbReference type="PIRSF" id="PIRSF000390">
    <property type="entry name" value="PLP_StrS"/>
    <property type="match status" value="1"/>
</dbReference>
<comment type="cofactor">
    <cofactor evidence="1">
        <name>pyridoxal 5'-phosphate</name>
        <dbReference type="ChEBI" id="CHEBI:597326"/>
    </cofactor>
</comment>
<evidence type="ECO:0000313" key="5">
    <source>
        <dbReference type="EMBL" id="OGY67072.1"/>
    </source>
</evidence>
<accession>A0A1G1ZRA5</accession>
<dbReference type="Pfam" id="PF01041">
    <property type="entry name" value="DegT_DnrJ_EryC1"/>
    <property type="match status" value="1"/>
</dbReference>
<dbReference type="STRING" id="1798409.A3I24_02735"/>